<evidence type="ECO:0000259" key="1">
    <source>
        <dbReference type="Pfam" id="PF01425"/>
    </source>
</evidence>
<dbReference type="Pfam" id="PF01425">
    <property type="entry name" value="Amidase"/>
    <property type="match status" value="1"/>
</dbReference>
<dbReference type="InterPro" id="IPR036928">
    <property type="entry name" value="AS_sf"/>
</dbReference>
<dbReference type="RefSeq" id="WP_093276123.1">
    <property type="nucleotide sequence ID" value="NZ_FNDD01000020.1"/>
</dbReference>
<evidence type="ECO:0000313" key="2">
    <source>
        <dbReference type="EMBL" id="SDH58985.1"/>
    </source>
</evidence>
<name>A0A1G8DN13_9VIBR</name>
<dbReference type="GO" id="GO:0016740">
    <property type="term" value="F:transferase activity"/>
    <property type="evidence" value="ECO:0007669"/>
    <property type="project" value="UniProtKB-KW"/>
</dbReference>
<dbReference type="SUPFAM" id="SSF75304">
    <property type="entry name" value="Amidase signature (AS) enzymes"/>
    <property type="match status" value="1"/>
</dbReference>
<dbReference type="InterPro" id="IPR023631">
    <property type="entry name" value="Amidase_dom"/>
</dbReference>
<gene>
    <name evidence="2" type="ORF">SAMN04488136_12076</name>
</gene>
<dbReference type="OrthoDB" id="8872210at2"/>
<dbReference type="STRING" id="861298.SAMN04488136_12076"/>
<sequence>MSKDARVYCAQGPEFINPTAEGTLSNTSFVFKDLFDVGGYVTGAGNPTWLATHQPAEKTSPLIVALLAQGAKCVGRVQTDELAYSLNGQNIHYGTPQNPLAPECIPGGSSSGSAVAVARGDADFAIGTDTGGSVRVPASYCGLFGLRPTLHKLDLSHCFELAGSFDTAGVFAKTLPMLNQAFATLCAAPQPGQIQSRLFLDDAFSALLGKARLERLQIWCQTVGVSLIRGDVLAKNGWQLDALSELFRTIQGFEIIRLHGEWLSQHGDSLDPAIAARVEWSRQITPEQYQAAQAEQAKFAEQIHRAIASFDGVWVLPTTPSGPPRLDMPADELAIYRSQLMGMTSVAGLSGLPQLHIPMTGLEEGPCGISLIGAAQSEGDLIASAMALTQSQSSKQSNACVSEQ</sequence>
<reference evidence="2 3" key="1">
    <citation type="submission" date="2016-10" db="EMBL/GenBank/DDBJ databases">
        <authorList>
            <person name="de Groot N.N."/>
        </authorList>
    </citation>
    <scope>NUCLEOTIDE SEQUENCE [LARGE SCALE GENOMIC DNA]</scope>
    <source>
        <strain evidence="2 3">CGMCC 1.10228</strain>
    </source>
</reference>
<organism evidence="2 3">
    <name type="scientific">Vibrio xiamenensis</name>
    <dbReference type="NCBI Taxonomy" id="861298"/>
    <lineage>
        <taxon>Bacteria</taxon>
        <taxon>Pseudomonadati</taxon>
        <taxon>Pseudomonadota</taxon>
        <taxon>Gammaproteobacteria</taxon>
        <taxon>Vibrionales</taxon>
        <taxon>Vibrionaceae</taxon>
        <taxon>Vibrio</taxon>
    </lineage>
</organism>
<dbReference type="PANTHER" id="PTHR46310:SF7">
    <property type="entry name" value="AMIDASE 1"/>
    <property type="match status" value="1"/>
</dbReference>
<dbReference type="PANTHER" id="PTHR46310">
    <property type="entry name" value="AMIDASE 1"/>
    <property type="match status" value="1"/>
</dbReference>
<proteinExistence type="predicted"/>
<keyword evidence="3" id="KW-1185">Reference proteome</keyword>
<dbReference type="NCBIfam" id="NF006169">
    <property type="entry name" value="PRK08310.1"/>
    <property type="match status" value="1"/>
</dbReference>
<keyword evidence="2" id="KW-0808">Transferase</keyword>
<dbReference type="AlphaFoldDB" id="A0A1G8DN13"/>
<accession>A0A1G8DN13</accession>
<evidence type="ECO:0000313" key="3">
    <source>
        <dbReference type="Proteomes" id="UP000198854"/>
    </source>
</evidence>
<feature type="domain" description="Amidase" evidence="1">
    <location>
        <begin position="21"/>
        <end position="186"/>
    </location>
</feature>
<dbReference type="EMBL" id="FNDD01000020">
    <property type="protein sequence ID" value="SDH58985.1"/>
    <property type="molecule type" value="Genomic_DNA"/>
</dbReference>
<dbReference type="InterPro" id="IPR020556">
    <property type="entry name" value="Amidase_CS"/>
</dbReference>
<protein>
    <submittedName>
        <fullName evidence="2">Aspartyl-tRNA(Asn)/glutamyl-tRNA(Gln) amidotransferase subunit A</fullName>
    </submittedName>
</protein>
<dbReference type="Gene3D" id="3.90.1300.10">
    <property type="entry name" value="Amidase signature (AS) domain"/>
    <property type="match status" value="1"/>
</dbReference>
<dbReference type="PROSITE" id="PS00571">
    <property type="entry name" value="AMIDASES"/>
    <property type="match status" value="1"/>
</dbReference>
<dbReference type="Proteomes" id="UP000198854">
    <property type="component" value="Unassembled WGS sequence"/>
</dbReference>